<reference evidence="1 2" key="1">
    <citation type="submission" date="2017-09" db="EMBL/GenBank/DDBJ databases">
        <title>Depth-based differentiation of microbial function through sediment-hosted aquifers and enrichment of novel symbionts in the deep terrestrial subsurface.</title>
        <authorList>
            <person name="Probst A.J."/>
            <person name="Ladd B."/>
            <person name="Jarett J.K."/>
            <person name="Geller-Mcgrath D.E."/>
            <person name="Sieber C.M."/>
            <person name="Emerson J.B."/>
            <person name="Anantharaman K."/>
            <person name="Thomas B.C."/>
            <person name="Malmstrom R."/>
            <person name="Stieglmeier M."/>
            <person name="Klingl A."/>
            <person name="Woyke T."/>
            <person name="Ryan C.M."/>
            <person name="Banfield J.F."/>
        </authorList>
    </citation>
    <scope>NUCLEOTIDE SEQUENCE [LARGE SCALE GENOMIC DNA]</scope>
    <source>
        <strain evidence="1">CG15_BIG_FIL_POST_REV_8_21_14_020_45_12</strain>
    </source>
</reference>
<dbReference type="InterPro" id="IPR054204">
    <property type="entry name" value="DUF6909"/>
</dbReference>
<evidence type="ECO:0000313" key="1">
    <source>
        <dbReference type="EMBL" id="PIW36532.1"/>
    </source>
</evidence>
<protein>
    <submittedName>
        <fullName evidence="1">Uncharacterized protein</fullName>
    </submittedName>
</protein>
<gene>
    <name evidence="1" type="ORF">COW24_04970</name>
</gene>
<organism evidence="1 2">
    <name type="scientific">Candidatus Kerfeldbacteria bacterium CG15_BIG_FIL_POST_REV_8_21_14_020_45_12</name>
    <dbReference type="NCBI Taxonomy" id="2014247"/>
    <lineage>
        <taxon>Bacteria</taxon>
        <taxon>Candidatus Kerfeldiibacteriota</taxon>
    </lineage>
</organism>
<sequence length="541" mass="61914">MQNVDAYIQKIHSSLHGSGPVNVSLFVNDHMLLQPVLHSKLSTKEVDIAALTYSLLRLPFQVLQSKHLFLGQSDRVMEKAGIDLNSKDWDHVEALARARKCRYKASKKHLALFIASNTDVEDIVTNLTAIYIELVKLHAKSNSGTALEDSFVNREDFDKLQEILGDHLSQFADLVKKPIDWKVQLLAGSQMDYSRTVQQWWINIASSRKKVPVNVYDQPIYFVSSNSHSLINVLSGFPLYKKSFIEKIAKQRLEEQRQAFEDEGVPPENVLYYLSRFANKKEQYRRELKDFEKKYGLYRIAPYHNIDIEGQVFSIKDFIKNPHMDPRLKISAAQKKQLLKSNALIVNIAYPLGMASYHILKEVSENAEEVRGVYITGKAAALNANIGDITIPHYVYDHHFDNEIFVHNDFNKDTFKSYMQKQSVLDAQKAVTVRGTYLQNVESLQADFAAGRTIVEMEAGPYLERLYEMIYPERHPQNSTFVVNPDIRLGMAYYVSDTPYRSEVNLGIKRLTWEGLNGTYGISLGIVQDILNVECSRHGKK</sequence>
<name>A0A2M7H2R7_9BACT</name>
<evidence type="ECO:0000313" key="2">
    <source>
        <dbReference type="Proteomes" id="UP000230292"/>
    </source>
</evidence>
<dbReference type="AlphaFoldDB" id="A0A2M7H2R7"/>
<proteinExistence type="predicted"/>
<comment type="caution">
    <text evidence="1">The sequence shown here is derived from an EMBL/GenBank/DDBJ whole genome shotgun (WGS) entry which is preliminary data.</text>
</comment>
<accession>A0A2M7H2R7</accession>
<dbReference type="Proteomes" id="UP000230292">
    <property type="component" value="Unassembled WGS sequence"/>
</dbReference>
<dbReference type="EMBL" id="PFGC01000050">
    <property type="protein sequence ID" value="PIW36532.1"/>
    <property type="molecule type" value="Genomic_DNA"/>
</dbReference>
<dbReference type="Pfam" id="PF21850">
    <property type="entry name" value="DUF6909"/>
    <property type="match status" value="1"/>
</dbReference>